<keyword evidence="9 22" id="KW-0812">Transmembrane</keyword>
<keyword evidence="5" id="KW-0723">Serine/threonine-protein kinase</keyword>
<dbReference type="PROSITE" id="PS00107">
    <property type="entry name" value="PROTEIN_KINASE_ATP"/>
    <property type="match status" value="1"/>
</dbReference>
<evidence type="ECO:0000256" key="15">
    <source>
        <dbReference type="ARBA" id="ARBA00022989"/>
    </source>
</evidence>
<proteinExistence type="inferred from homology"/>
<dbReference type="SUPFAM" id="SSF52058">
    <property type="entry name" value="L domain-like"/>
    <property type="match status" value="1"/>
</dbReference>
<evidence type="ECO:0000256" key="18">
    <source>
        <dbReference type="ARBA" id="ARBA00023180"/>
    </source>
</evidence>
<keyword evidence="17" id="KW-0675">Receptor</keyword>
<dbReference type="InterPro" id="IPR000719">
    <property type="entry name" value="Prot_kinase_dom"/>
</dbReference>
<keyword evidence="25" id="KW-1185">Reference proteome</keyword>
<keyword evidence="4" id="KW-1003">Cell membrane</keyword>
<evidence type="ECO:0000256" key="6">
    <source>
        <dbReference type="ARBA" id="ARBA00022553"/>
    </source>
</evidence>
<evidence type="ECO:0000256" key="20">
    <source>
        <dbReference type="ARBA" id="ARBA00048679"/>
    </source>
</evidence>
<evidence type="ECO:0000256" key="5">
    <source>
        <dbReference type="ARBA" id="ARBA00022527"/>
    </source>
</evidence>
<dbReference type="GO" id="GO:0005886">
    <property type="term" value="C:plasma membrane"/>
    <property type="evidence" value="ECO:0007669"/>
    <property type="project" value="UniProtKB-SubCell"/>
</dbReference>
<evidence type="ECO:0000256" key="12">
    <source>
        <dbReference type="ARBA" id="ARBA00022741"/>
    </source>
</evidence>
<dbReference type="EMBL" id="CM029041">
    <property type="protein sequence ID" value="KAG2629856.1"/>
    <property type="molecule type" value="Genomic_DNA"/>
</dbReference>
<keyword evidence="16 22" id="KW-0472">Membrane</keyword>
<reference evidence="24" key="1">
    <citation type="submission" date="2020-05" db="EMBL/GenBank/DDBJ databases">
        <title>WGS assembly of Panicum virgatum.</title>
        <authorList>
            <person name="Lovell J.T."/>
            <person name="Jenkins J."/>
            <person name="Shu S."/>
            <person name="Juenger T.E."/>
            <person name="Schmutz J."/>
        </authorList>
    </citation>
    <scope>NUCLEOTIDE SEQUENCE</scope>
    <source>
        <strain evidence="24">AP13</strain>
    </source>
</reference>
<feature type="transmembrane region" description="Helical" evidence="22">
    <location>
        <begin position="744"/>
        <end position="764"/>
    </location>
</feature>
<evidence type="ECO:0000256" key="13">
    <source>
        <dbReference type="ARBA" id="ARBA00022777"/>
    </source>
</evidence>
<dbReference type="Pfam" id="PF00560">
    <property type="entry name" value="LRR_1"/>
    <property type="match status" value="3"/>
</dbReference>
<dbReference type="PROSITE" id="PS00108">
    <property type="entry name" value="PROTEIN_KINASE_ST"/>
    <property type="match status" value="1"/>
</dbReference>
<evidence type="ECO:0000256" key="2">
    <source>
        <dbReference type="ARBA" id="ARBA00008684"/>
    </source>
</evidence>
<keyword evidence="6" id="KW-0597">Phosphoprotein</keyword>
<protein>
    <recommendedName>
        <fullName evidence="3">non-specific serine/threonine protein kinase</fullName>
        <ecNumber evidence="3">2.7.11.1</ecNumber>
    </recommendedName>
</protein>
<dbReference type="InterPro" id="IPR032675">
    <property type="entry name" value="LRR_dom_sf"/>
</dbReference>
<keyword evidence="10" id="KW-0732">Signal</keyword>
<dbReference type="PROSITE" id="PS51450">
    <property type="entry name" value="LRR"/>
    <property type="match status" value="2"/>
</dbReference>
<dbReference type="InterPro" id="IPR017441">
    <property type="entry name" value="Protein_kinase_ATP_BS"/>
</dbReference>
<keyword evidence="15 22" id="KW-1133">Transmembrane helix</keyword>
<dbReference type="Pfam" id="PF07714">
    <property type="entry name" value="PK_Tyr_Ser-Thr"/>
    <property type="match status" value="1"/>
</dbReference>
<dbReference type="PANTHER" id="PTHR27008">
    <property type="entry name" value="OS04G0122200 PROTEIN"/>
    <property type="match status" value="1"/>
</dbReference>
<dbReference type="OrthoDB" id="674539at2759"/>
<comment type="catalytic activity">
    <reaction evidence="20">
        <text>L-seryl-[protein] + ATP = O-phospho-L-seryl-[protein] + ADP + H(+)</text>
        <dbReference type="Rhea" id="RHEA:17989"/>
        <dbReference type="Rhea" id="RHEA-COMP:9863"/>
        <dbReference type="Rhea" id="RHEA-COMP:11604"/>
        <dbReference type="ChEBI" id="CHEBI:15378"/>
        <dbReference type="ChEBI" id="CHEBI:29999"/>
        <dbReference type="ChEBI" id="CHEBI:30616"/>
        <dbReference type="ChEBI" id="CHEBI:83421"/>
        <dbReference type="ChEBI" id="CHEBI:456216"/>
        <dbReference type="EC" id="2.7.11.1"/>
    </reaction>
</comment>
<evidence type="ECO:0000313" key="25">
    <source>
        <dbReference type="Proteomes" id="UP000823388"/>
    </source>
</evidence>
<evidence type="ECO:0000313" key="24">
    <source>
        <dbReference type="EMBL" id="KAG2629856.1"/>
    </source>
</evidence>
<organism evidence="24 25">
    <name type="scientific">Panicum virgatum</name>
    <name type="common">Blackwell switchgrass</name>
    <dbReference type="NCBI Taxonomy" id="38727"/>
    <lineage>
        <taxon>Eukaryota</taxon>
        <taxon>Viridiplantae</taxon>
        <taxon>Streptophyta</taxon>
        <taxon>Embryophyta</taxon>
        <taxon>Tracheophyta</taxon>
        <taxon>Spermatophyta</taxon>
        <taxon>Magnoliopsida</taxon>
        <taxon>Liliopsida</taxon>
        <taxon>Poales</taxon>
        <taxon>Poaceae</taxon>
        <taxon>PACMAD clade</taxon>
        <taxon>Panicoideae</taxon>
        <taxon>Panicodae</taxon>
        <taxon>Paniceae</taxon>
        <taxon>Panicinae</taxon>
        <taxon>Panicum</taxon>
        <taxon>Panicum sect. Hiantes</taxon>
    </lineage>
</organism>
<dbReference type="InterPro" id="IPR001245">
    <property type="entry name" value="Ser-Thr/Tyr_kinase_cat_dom"/>
</dbReference>
<dbReference type="Pfam" id="PF23598">
    <property type="entry name" value="LRR_14"/>
    <property type="match status" value="2"/>
</dbReference>
<dbReference type="FunFam" id="3.30.200.20:FF:000661">
    <property type="entry name" value="Serine-threonine protein kinase plant-type"/>
    <property type="match status" value="1"/>
</dbReference>
<evidence type="ECO:0000256" key="22">
    <source>
        <dbReference type="SAM" id="Phobius"/>
    </source>
</evidence>
<dbReference type="GO" id="GO:0004674">
    <property type="term" value="F:protein serine/threonine kinase activity"/>
    <property type="evidence" value="ECO:0007669"/>
    <property type="project" value="UniProtKB-KW"/>
</dbReference>
<evidence type="ECO:0000256" key="8">
    <source>
        <dbReference type="ARBA" id="ARBA00022679"/>
    </source>
</evidence>
<dbReference type="PROSITE" id="PS50011">
    <property type="entry name" value="PROTEIN_KINASE_DOM"/>
    <property type="match status" value="1"/>
</dbReference>
<evidence type="ECO:0000256" key="14">
    <source>
        <dbReference type="ARBA" id="ARBA00022840"/>
    </source>
</evidence>
<feature type="binding site" evidence="21">
    <location>
        <position position="828"/>
    </location>
    <ligand>
        <name>ATP</name>
        <dbReference type="ChEBI" id="CHEBI:30616"/>
    </ligand>
</feature>
<dbReference type="GO" id="GO:0051606">
    <property type="term" value="P:detection of stimulus"/>
    <property type="evidence" value="ECO:0007669"/>
    <property type="project" value="UniProtKB-ARBA"/>
</dbReference>
<dbReference type="InterPro" id="IPR001611">
    <property type="entry name" value="Leu-rich_rpt"/>
</dbReference>
<dbReference type="EC" id="2.7.11.1" evidence="3"/>
<dbReference type="Gene3D" id="1.10.510.10">
    <property type="entry name" value="Transferase(Phosphotransferase) domain 1"/>
    <property type="match status" value="1"/>
</dbReference>
<evidence type="ECO:0000256" key="16">
    <source>
        <dbReference type="ARBA" id="ARBA00023136"/>
    </source>
</evidence>
<name>A0A8T0V8J6_PANVG</name>
<evidence type="ECO:0000259" key="23">
    <source>
        <dbReference type="PROSITE" id="PS50011"/>
    </source>
</evidence>
<comment type="caution">
    <text evidence="24">The sequence shown here is derived from an EMBL/GenBank/DDBJ whole genome shotgun (WGS) entry which is preliminary data.</text>
</comment>
<dbReference type="GO" id="GO:0005524">
    <property type="term" value="F:ATP binding"/>
    <property type="evidence" value="ECO:0007669"/>
    <property type="project" value="UniProtKB-UniRule"/>
</dbReference>
<evidence type="ECO:0000256" key="10">
    <source>
        <dbReference type="ARBA" id="ARBA00022729"/>
    </source>
</evidence>
<dbReference type="SMART" id="SM00220">
    <property type="entry name" value="S_TKc"/>
    <property type="match status" value="1"/>
</dbReference>
<dbReference type="InterPro" id="IPR008271">
    <property type="entry name" value="Ser/Thr_kinase_AS"/>
</dbReference>
<dbReference type="InterPro" id="IPR013210">
    <property type="entry name" value="LRR_N_plant-typ"/>
</dbReference>
<dbReference type="Proteomes" id="UP000823388">
    <property type="component" value="Chromosome 3K"/>
</dbReference>
<dbReference type="InterPro" id="IPR055414">
    <property type="entry name" value="LRR_R13L4/SHOC2-like"/>
</dbReference>
<dbReference type="FunFam" id="3.80.10.10:FF:000101">
    <property type="entry name" value="LRR receptor-like serine/threonine-protein kinase ERECTA"/>
    <property type="match status" value="1"/>
</dbReference>
<comment type="subcellular location">
    <subcellularLocation>
        <location evidence="1">Cell membrane</location>
        <topology evidence="1">Single-pass type I membrane protein</topology>
    </subcellularLocation>
</comment>
<dbReference type="PRINTS" id="PR00019">
    <property type="entry name" value="LEURICHRPT"/>
</dbReference>
<evidence type="ECO:0000256" key="3">
    <source>
        <dbReference type="ARBA" id="ARBA00012513"/>
    </source>
</evidence>
<feature type="domain" description="Protein kinase" evidence="23">
    <location>
        <begin position="800"/>
        <end position="1062"/>
    </location>
</feature>
<dbReference type="SMART" id="SM00369">
    <property type="entry name" value="LRR_TYP"/>
    <property type="match status" value="8"/>
</dbReference>
<dbReference type="Gene3D" id="3.80.10.10">
    <property type="entry name" value="Ribonuclease Inhibitor"/>
    <property type="match status" value="3"/>
</dbReference>
<comment type="catalytic activity">
    <reaction evidence="19">
        <text>L-threonyl-[protein] + ATP = O-phospho-L-threonyl-[protein] + ADP + H(+)</text>
        <dbReference type="Rhea" id="RHEA:46608"/>
        <dbReference type="Rhea" id="RHEA-COMP:11060"/>
        <dbReference type="Rhea" id="RHEA-COMP:11605"/>
        <dbReference type="ChEBI" id="CHEBI:15378"/>
        <dbReference type="ChEBI" id="CHEBI:30013"/>
        <dbReference type="ChEBI" id="CHEBI:30616"/>
        <dbReference type="ChEBI" id="CHEBI:61977"/>
        <dbReference type="ChEBI" id="CHEBI:456216"/>
        <dbReference type="EC" id="2.7.11.1"/>
    </reaction>
</comment>
<evidence type="ECO:0000256" key="19">
    <source>
        <dbReference type="ARBA" id="ARBA00047899"/>
    </source>
</evidence>
<keyword evidence="11" id="KW-0677">Repeat</keyword>
<keyword evidence="7" id="KW-0433">Leucine-rich repeat</keyword>
<dbReference type="PANTHER" id="PTHR27008:SF497">
    <property type="entry name" value="OS11G0695000 PROTEIN"/>
    <property type="match status" value="1"/>
</dbReference>
<keyword evidence="18" id="KW-0325">Glycoprotein</keyword>
<evidence type="ECO:0000256" key="1">
    <source>
        <dbReference type="ARBA" id="ARBA00004251"/>
    </source>
</evidence>
<evidence type="ECO:0000256" key="7">
    <source>
        <dbReference type="ARBA" id="ARBA00022614"/>
    </source>
</evidence>
<comment type="similarity">
    <text evidence="2">Belongs to the protein kinase superfamily. Ser/Thr protein kinase family.</text>
</comment>
<sequence length="1108" mass="120992">MALLPCSPLLVIPVTFLLTATIIMVVDSTASPSNHTDLAALLAFKAQLSDPLGILGRSWTENVSLCSWVGVSCSRRRQRATALVLPDVPLQGEISPHIGNLSFLSVLNLTNASLFGSIPSDIGRLPRLRYLHLGNNTLSDSIPSAMGNLTRLQFLSLDRNRLSGQIPAELQKLHNLAHISLFANYLSGHVPTLVFNNSSSLSYISLGNNSLSGHIPDGIGSLPMLRVLIVQKNQLSGSIPPTIFNMSMLEVLYVTENNLTGPIPGNKSFNLPMIQVMSLSYNKFQGLIPLGIAGCQKLQIIGLDNNLFADSVPAWLAQLSQLYWISIGANDLIGPIPGVLSNLTMLSILDMAFSNLSGTIPEELGKMTQLTYLHLSKNQLTGPFPAFIGNLTLLSILELDANLLTGPVPRTIGNLTSLNRFIVRHNHLQGELDIFAALSNCRQLQYLDIAGNSFIGTVADSFANLSSQLEVLVAYSNNITGSIPATISNLANLNMLDLSYNQITGTIPDSIGLLESLQFLDLSMNTMFGPVPARVGTLRTINTIYLDNNYFDGSIPDSLSNLSALQYLSLSNNRLSSAIPTNLFNLSTLLELDLSHNTITGTLPSDLSSLKAIDLIDISMNHLSGSLPISFGESNLLITYLNLSHNILSNLVPNSFKRLITLETLDLSYNDLSGGIPKYFANLTYLTTLNLSFNNLEGQIPNGGVFSNITLQSLMGNVGLCGAPRLGFSPCHKSHSIDIRFLKFVLPIITVTLGAIAVCSYLIIKRKTKKPDVTTSFAMVDAIGHRLVSYHEIVRATANFSEDNLLGTGSFGKVFKGRLDDGLLVAVKVLNMEVDRSVRSFDAECHALRMARHRNLIKILNTCSNLDFRALLLQFMPNGSLESYLYTEGRSCEGALLKRLEIVLDVSMAMEYLHHRHHEVILHCDLKPSNVLFDEDMIAHVADFGIAKILLGDDHSTVSASMPGTIGYMAPEYALMGQASRKSDVFSFGIMILEVFTGKRPTHPMFVGGLTLRQWVSQAFPRNLNNVADEKLLQDEEARLCIGNQTEISLASSSTSMDNNFLLSIFEVGLICSSESPEERVSMNDVVSKLKDIKKDYSAALQRLHITR</sequence>
<evidence type="ECO:0000256" key="11">
    <source>
        <dbReference type="ARBA" id="ARBA00022737"/>
    </source>
</evidence>
<dbReference type="FunFam" id="1.10.510.10:FF:000358">
    <property type="entry name" value="Putative leucine-rich repeat receptor-like serine/threonine-protein kinase"/>
    <property type="match status" value="1"/>
</dbReference>
<accession>A0A8T0V8J6</accession>
<dbReference type="Pfam" id="PF08263">
    <property type="entry name" value="LRRNT_2"/>
    <property type="match status" value="1"/>
</dbReference>
<evidence type="ECO:0000256" key="4">
    <source>
        <dbReference type="ARBA" id="ARBA00022475"/>
    </source>
</evidence>
<gene>
    <name evidence="24" type="ORF">PVAP13_3KG507700</name>
</gene>
<evidence type="ECO:0000256" key="21">
    <source>
        <dbReference type="PROSITE-ProRule" id="PRU10141"/>
    </source>
</evidence>
<keyword evidence="14 21" id="KW-0067">ATP-binding</keyword>
<evidence type="ECO:0000256" key="17">
    <source>
        <dbReference type="ARBA" id="ARBA00023170"/>
    </source>
</evidence>
<dbReference type="InterPro" id="IPR051809">
    <property type="entry name" value="Plant_receptor-like_S/T_kinase"/>
</dbReference>
<dbReference type="InterPro" id="IPR011009">
    <property type="entry name" value="Kinase-like_dom_sf"/>
</dbReference>
<dbReference type="SUPFAM" id="SSF52047">
    <property type="entry name" value="RNI-like"/>
    <property type="match status" value="1"/>
</dbReference>
<dbReference type="FunFam" id="3.80.10.10:FF:000470">
    <property type="entry name" value="LRR receptor-like serine/threonine-protein kinase RPK2"/>
    <property type="match status" value="1"/>
</dbReference>
<keyword evidence="8" id="KW-0808">Transferase</keyword>
<dbReference type="Pfam" id="PF13855">
    <property type="entry name" value="LRR_8"/>
    <property type="match status" value="1"/>
</dbReference>
<keyword evidence="13" id="KW-0418">Kinase</keyword>
<dbReference type="AlphaFoldDB" id="A0A8T0V8J6"/>
<dbReference type="Gene3D" id="3.30.200.20">
    <property type="entry name" value="Phosphorylase Kinase, domain 1"/>
    <property type="match status" value="1"/>
</dbReference>
<dbReference type="InterPro" id="IPR003591">
    <property type="entry name" value="Leu-rich_rpt_typical-subtyp"/>
</dbReference>
<dbReference type="FunFam" id="3.80.10.10:FF:000299">
    <property type="entry name" value="Piriformospora indica-insensitive protein 2"/>
    <property type="match status" value="1"/>
</dbReference>
<evidence type="ECO:0000256" key="9">
    <source>
        <dbReference type="ARBA" id="ARBA00022692"/>
    </source>
</evidence>
<dbReference type="FunFam" id="3.80.10.10:FF:000317">
    <property type="entry name" value="Inactive leucine-rich repeat receptor-like protein kinase"/>
    <property type="match status" value="1"/>
</dbReference>
<keyword evidence="12 21" id="KW-0547">Nucleotide-binding</keyword>
<dbReference type="SUPFAM" id="SSF56112">
    <property type="entry name" value="Protein kinase-like (PK-like)"/>
    <property type="match status" value="1"/>
</dbReference>